<organism evidence="1 2">
    <name type="scientific">Ixodes persulcatus</name>
    <name type="common">Taiga tick</name>
    <dbReference type="NCBI Taxonomy" id="34615"/>
    <lineage>
        <taxon>Eukaryota</taxon>
        <taxon>Metazoa</taxon>
        <taxon>Ecdysozoa</taxon>
        <taxon>Arthropoda</taxon>
        <taxon>Chelicerata</taxon>
        <taxon>Arachnida</taxon>
        <taxon>Acari</taxon>
        <taxon>Parasitiformes</taxon>
        <taxon>Ixodida</taxon>
        <taxon>Ixodoidea</taxon>
        <taxon>Ixodidae</taxon>
        <taxon>Ixodinae</taxon>
        <taxon>Ixodes</taxon>
    </lineage>
</organism>
<accession>A0AC60P9U3</accession>
<keyword evidence="2" id="KW-1185">Reference proteome</keyword>
<name>A0AC60P9U3_IXOPE</name>
<evidence type="ECO:0000313" key="1">
    <source>
        <dbReference type="EMBL" id="KAG0415997.1"/>
    </source>
</evidence>
<sequence>MGFPLSLSRPSFKPAVGVVVSNGVGLPDTRNHEAEFPEGAGSPLPILEIGRASSVGRLHLARNFRSFLLGERNGRGGRAQAAFQFPAVPGSWFHVGVASTPGSVIVAVAAASPACLSPFQFPEDSALRLLAKMAAATLPLPGLVPRPATRGIQSRTQAVDPCRQQPARIPSWTRPSFKQAVGVVVTNGVGLPDTRNHEAEFPEGTGSPLPILDKTPVTKGILGSLFLTSCALHTPFLAHFRHYVLYDVSDIVEKREFWRLVTSKMSFLDTKDLVCGSLLIYYFRIFERRYGSQKFASFLLATSAVATLLELSSIYALKHFEVPLSLFPSGPYALVFALFVNYFLDIPRVAQTYVLGVPVTGKTLTYLLGLQVISTSRETAVCGLCSLVAGALCRWNVLYVGALVRVPGWMGRLCSATLGRLLRSGPPHEGPVPMGATLDIQRQQQAELLEMQLLHRRAAARSASLPHRRSSSAGLVSGDGGTLCGAQVRPLLAQEFWRRRNTAKL</sequence>
<gene>
    <name evidence="1" type="ORF">HPB47_006812</name>
</gene>
<dbReference type="EMBL" id="JABSTQ010010997">
    <property type="protein sequence ID" value="KAG0415997.1"/>
    <property type="molecule type" value="Genomic_DNA"/>
</dbReference>
<reference evidence="1 2" key="1">
    <citation type="journal article" date="2020" name="Cell">
        <title>Large-Scale Comparative Analyses of Tick Genomes Elucidate Their Genetic Diversity and Vector Capacities.</title>
        <authorList>
            <consortium name="Tick Genome and Microbiome Consortium (TIGMIC)"/>
            <person name="Jia N."/>
            <person name="Wang J."/>
            <person name="Shi W."/>
            <person name="Du L."/>
            <person name="Sun Y."/>
            <person name="Zhan W."/>
            <person name="Jiang J.F."/>
            <person name="Wang Q."/>
            <person name="Zhang B."/>
            <person name="Ji P."/>
            <person name="Bell-Sakyi L."/>
            <person name="Cui X.M."/>
            <person name="Yuan T.T."/>
            <person name="Jiang B.G."/>
            <person name="Yang W.F."/>
            <person name="Lam T.T."/>
            <person name="Chang Q.C."/>
            <person name="Ding S.J."/>
            <person name="Wang X.J."/>
            <person name="Zhu J.G."/>
            <person name="Ruan X.D."/>
            <person name="Zhao L."/>
            <person name="Wei J.T."/>
            <person name="Ye R.Z."/>
            <person name="Que T.C."/>
            <person name="Du C.H."/>
            <person name="Zhou Y.H."/>
            <person name="Cheng J.X."/>
            <person name="Dai P.F."/>
            <person name="Guo W.B."/>
            <person name="Han X.H."/>
            <person name="Huang E.J."/>
            <person name="Li L.F."/>
            <person name="Wei W."/>
            <person name="Gao Y.C."/>
            <person name="Liu J.Z."/>
            <person name="Shao H.Z."/>
            <person name="Wang X."/>
            <person name="Wang C.C."/>
            <person name="Yang T.C."/>
            <person name="Huo Q.B."/>
            <person name="Li W."/>
            <person name="Chen H.Y."/>
            <person name="Chen S.E."/>
            <person name="Zhou L.G."/>
            <person name="Ni X.B."/>
            <person name="Tian J.H."/>
            <person name="Sheng Y."/>
            <person name="Liu T."/>
            <person name="Pan Y.S."/>
            <person name="Xia L.Y."/>
            <person name="Li J."/>
            <person name="Zhao F."/>
            <person name="Cao W.C."/>
        </authorList>
    </citation>
    <scope>NUCLEOTIDE SEQUENCE [LARGE SCALE GENOMIC DNA]</scope>
    <source>
        <strain evidence="1">Iper-2018</strain>
    </source>
</reference>
<evidence type="ECO:0000313" key="2">
    <source>
        <dbReference type="Proteomes" id="UP000805193"/>
    </source>
</evidence>
<proteinExistence type="predicted"/>
<protein>
    <submittedName>
        <fullName evidence="1">Uncharacterized protein</fullName>
    </submittedName>
</protein>
<comment type="caution">
    <text evidence="1">The sequence shown here is derived from an EMBL/GenBank/DDBJ whole genome shotgun (WGS) entry which is preliminary data.</text>
</comment>
<dbReference type="Proteomes" id="UP000805193">
    <property type="component" value="Unassembled WGS sequence"/>
</dbReference>